<protein>
    <recommendedName>
        <fullName evidence="4">Secreted protein</fullName>
    </recommendedName>
</protein>
<reference evidence="2" key="1">
    <citation type="submission" date="2023-03" db="EMBL/GenBank/DDBJ databases">
        <title>Massive genome expansion in bonnet fungi (Mycena s.s.) driven by repeated elements and novel gene families across ecological guilds.</title>
        <authorList>
            <consortium name="Lawrence Berkeley National Laboratory"/>
            <person name="Harder C.B."/>
            <person name="Miyauchi S."/>
            <person name="Viragh M."/>
            <person name="Kuo A."/>
            <person name="Thoen E."/>
            <person name="Andreopoulos B."/>
            <person name="Lu D."/>
            <person name="Skrede I."/>
            <person name="Drula E."/>
            <person name="Henrissat B."/>
            <person name="Morin E."/>
            <person name="Kohler A."/>
            <person name="Barry K."/>
            <person name="LaButti K."/>
            <person name="Morin E."/>
            <person name="Salamov A."/>
            <person name="Lipzen A."/>
            <person name="Mereny Z."/>
            <person name="Hegedus B."/>
            <person name="Baldrian P."/>
            <person name="Stursova M."/>
            <person name="Weitz H."/>
            <person name="Taylor A."/>
            <person name="Grigoriev I.V."/>
            <person name="Nagy L.G."/>
            <person name="Martin F."/>
            <person name="Kauserud H."/>
        </authorList>
    </citation>
    <scope>NUCLEOTIDE SEQUENCE</scope>
    <source>
        <strain evidence="2">CBHHK067</strain>
    </source>
</reference>
<name>A0AAD7GP51_MYCRO</name>
<feature type="chain" id="PRO_5041897392" description="Secreted protein" evidence="1">
    <location>
        <begin position="19"/>
        <end position="90"/>
    </location>
</feature>
<evidence type="ECO:0000256" key="1">
    <source>
        <dbReference type="SAM" id="SignalP"/>
    </source>
</evidence>
<organism evidence="2 3">
    <name type="scientific">Mycena rosella</name>
    <name type="common">Pink bonnet</name>
    <name type="synonym">Agaricus rosellus</name>
    <dbReference type="NCBI Taxonomy" id="1033263"/>
    <lineage>
        <taxon>Eukaryota</taxon>
        <taxon>Fungi</taxon>
        <taxon>Dikarya</taxon>
        <taxon>Basidiomycota</taxon>
        <taxon>Agaricomycotina</taxon>
        <taxon>Agaricomycetes</taxon>
        <taxon>Agaricomycetidae</taxon>
        <taxon>Agaricales</taxon>
        <taxon>Marasmiineae</taxon>
        <taxon>Mycenaceae</taxon>
        <taxon>Mycena</taxon>
    </lineage>
</organism>
<dbReference type="AlphaFoldDB" id="A0AAD7GP51"/>
<evidence type="ECO:0008006" key="4">
    <source>
        <dbReference type="Google" id="ProtNLM"/>
    </source>
</evidence>
<dbReference type="EMBL" id="JARKIE010000032">
    <property type="protein sequence ID" value="KAJ7697023.1"/>
    <property type="molecule type" value="Genomic_DNA"/>
</dbReference>
<gene>
    <name evidence="2" type="ORF">B0H17DRAFT_1052632</name>
</gene>
<dbReference type="Proteomes" id="UP001221757">
    <property type="component" value="Unassembled WGS sequence"/>
</dbReference>
<keyword evidence="1" id="KW-0732">Signal</keyword>
<sequence>MKLILAAALLSLASSLLAAPYGIFLRSLSLNLRTDRACTQVALVKIPEMCLPKTASFKSCAQPFKVCIHSQTISHPNLMSFQCIATSVKP</sequence>
<comment type="caution">
    <text evidence="2">The sequence shown here is derived from an EMBL/GenBank/DDBJ whole genome shotgun (WGS) entry which is preliminary data.</text>
</comment>
<evidence type="ECO:0000313" key="2">
    <source>
        <dbReference type="EMBL" id="KAJ7697023.1"/>
    </source>
</evidence>
<feature type="signal peptide" evidence="1">
    <location>
        <begin position="1"/>
        <end position="18"/>
    </location>
</feature>
<keyword evidence="3" id="KW-1185">Reference proteome</keyword>
<evidence type="ECO:0000313" key="3">
    <source>
        <dbReference type="Proteomes" id="UP001221757"/>
    </source>
</evidence>
<accession>A0AAD7GP51</accession>
<proteinExistence type="predicted"/>